<dbReference type="HOGENOM" id="CLU_041137_3_0_0"/>
<dbReference type="OrthoDB" id="9813134at2"/>
<dbReference type="Pfam" id="PF03008">
    <property type="entry name" value="DUF234"/>
    <property type="match status" value="1"/>
</dbReference>
<dbReference type="InterPro" id="IPR004256">
    <property type="entry name" value="DUF234"/>
</dbReference>
<sequence length="459" mass="53417">MRFIMEFLNRHTEMSILKEELAKKESRLVMLYGRRRVGKSALLQNLDIKDRIYYLADINAAEVQRAFFAAELTKFIPGFNSVQYPDWFTFFQQANRQLTKKITLIIDEFPYLVKSSPELPSVLQKIIDLKQNSMFHIILCGSSQQMMQGAVLEKGSPLFGRAQRIIKLQPLECYWLQQALNVTPVQAIEEYSVWGGIPRYWEIRNEFQSMWEAIREAILDPYGILYEEPFHLFMDDLSGAVQPISIASLIGMGCNKLSEIAGRLNKPATNLTRAIQVLIDTGYIKRDICWGENYKNSKKTLYRLDDPLTRFFFTFVVPNKSKLNSRQIAIVEKEIKNRWQVYVSETWEELCRQRIVKLTINNTSFLPAQRWWQQTKTGSQTEIDIIAESVDKKDLLVGEAKWQKKIKPETILRELEQKITALPLKKEYQHIYRLVMLPELEFAVQGDIVFAGADFVCGK</sequence>
<accession>B0VEX5</accession>
<keyword evidence="4" id="KW-1185">Reference proteome</keyword>
<dbReference type="Proteomes" id="UP000002019">
    <property type="component" value="Chromosome"/>
</dbReference>
<dbReference type="Gene3D" id="3.40.50.300">
    <property type="entry name" value="P-loop containing nucleotide triphosphate hydrolases"/>
    <property type="match status" value="1"/>
</dbReference>
<evidence type="ECO:0008006" key="5">
    <source>
        <dbReference type="Google" id="ProtNLM"/>
    </source>
</evidence>
<reference evidence="3 4" key="1">
    <citation type="journal article" date="2008" name="J. Bacteriol.">
        <title>'Candidatus Cloacamonas acidaminovorans': genome sequence reconstruction provides a first glimpse of a new bacterial division.</title>
        <authorList>
            <person name="Pelletier E."/>
            <person name="Kreimeyer A."/>
            <person name="Bocs S."/>
            <person name="Rouy Z."/>
            <person name="Gyapay G."/>
            <person name="Chouari R."/>
            <person name="Riviere D."/>
            <person name="Ganesan A."/>
            <person name="Daegelen P."/>
            <person name="Sghir A."/>
            <person name="Cohen G.N."/>
            <person name="Medigue C."/>
            <person name="Weissenbach J."/>
            <person name="Le Paslier D."/>
        </authorList>
    </citation>
    <scope>NUCLEOTIDE SEQUENCE [LARGE SCALE GENOMIC DNA]</scope>
    <source>
        <strain evidence="4">Evry</strain>
    </source>
</reference>
<proteinExistence type="predicted"/>
<name>B0VEX5_CLOAI</name>
<protein>
    <recommendedName>
        <fullName evidence="5">ATPase</fullName>
    </recommendedName>
</protein>
<dbReference type="KEGG" id="caci:CLOAM1835"/>
<evidence type="ECO:0000313" key="3">
    <source>
        <dbReference type="EMBL" id="CAO81664.1"/>
    </source>
</evidence>
<organism evidence="3 4">
    <name type="scientific">Cloacimonas acidaminovorans (strain Evry)</name>
    <dbReference type="NCBI Taxonomy" id="459349"/>
    <lineage>
        <taxon>Bacteria</taxon>
        <taxon>Pseudomonadati</taxon>
        <taxon>Candidatus Cloacimonadota</taxon>
        <taxon>Candidatus Cloacimonadia</taxon>
        <taxon>Candidatus Cloacimonadales</taxon>
        <taxon>Candidatus Cloacimonadaceae</taxon>
        <taxon>Candidatus Cloacimonas</taxon>
    </lineage>
</organism>
<dbReference type="eggNOG" id="COG1672">
    <property type="taxonomic scope" value="Bacteria"/>
</dbReference>
<dbReference type="GO" id="GO:0005524">
    <property type="term" value="F:ATP binding"/>
    <property type="evidence" value="ECO:0007669"/>
    <property type="project" value="InterPro"/>
</dbReference>
<dbReference type="PANTHER" id="PTHR34704:SF1">
    <property type="entry name" value="ATPASE"/>
    <property type="match status" value="1"/>
</dbReference>
<dbReference type="SUPFAM" id="SSF52540">
    <property type="entry name" value="P-loop containing nucleoside triphosphate hydrolases"/>
    <property type="match status" value="1"/>
</dbReference>
<evidence type="ECO:0000313" key="4">
    <source>
        <dbReference type="Proteomes" id="UP000002019"/>
    </source>
</evidence>
<dbReference type="EMBL" id="CU466930">
    <property type="protein sequence ID" value="CAO81664.1"/>
    <property type="molecule type" value="Genomic_DNA"/>
</dbReference>
<dbReference type="SUPFAM" id="SSF46785">
    <property type="entry name" value="Winged helix' DNA-binding domain"/>
    <property type="match status" value="1"/>
</dbReference>
<dbReference type="AlphaFoldDB" id="B0VEX5"/>
<evidence type="ECO:0000259" key="1">
    <source>
        <dbReference type="Pfam" id="PF01637"/>
    </source>
</evidence>
<dbReference type="InterPro" id="IPR027417">
    <property type="entry name" value="P-loop_NTPase"/>
</dbReference>
<dbReference type="InterPro" id="IPR036390">
    <property type="entry name" value="WH_DNA-bd_sf"/>
</dbReference>
<feature type="domain" description="DUF234" evidence="2">
    <location>
        <begin position="312"/>
        <end position="404"/>
    </location>
</feature>
<dbReference type="Pfam" id="PF01637">
    <property type="entry name" value="ATPase_2"/>
    <property type="match status" value="1"/>
</dbReference>
<feature type="domain" description="ATPase" evidence="1">
    <location>
        <begin position="7"/>
        <end position="172"/>
    </location>
</feature>
<evidence type="ECO:0000259" key="2">
    <source>
        <dbReference type="Pfam" id="PF03008"/>
    </source>
</evidence>
<dbReference type="InterPro" id="IPR011579">
    <property type="entry name" value="ATPase_dom"/>
</dbReference>
<gene>
    <name evidence="3" type="ordered locus">CLOAM1835</name>
</gene>
<dbReference type="PANTHER" id="PTHR34704">
    <property type="entry name" value="ATPASE"/>
    <property type="match status" value="1"/>
</dbReference>